<comment type="caution">
    <text evidence="3">The sequence shown here is derived from an EMBL/GenBank/DDBJ whole genome shotgun (WGS) entry which is preliminary data.</text>
</comment>
<keyword evidence="1" id="KW-0067">ATP-binding</keyword>
<dbReference type="EMBL" id="RHLK01000009">
    <property type="protein sequence ID" value="MVP01046.1"/>
    <property type="molecule type" value="Genomic_DNA"/>
</dbReference>
<proteinExistence type="predicted"/>
<dbReference type="GO" id="GO:0046872">
    <property type="term" value="F:metal ion binding"/>
    <property type="evidence" value="ECO:0007669"/>
    <property type="project" value="InterPro"/>
</dbReference>
<evidence type="ECO:0000256" key="1">
    <source>
        <dbReference type="PROSITE-ProRule" id="PRU00409"/>
    </source>
</evidence>
<reference evidence="3 4" key="1">
    <citation type="journal article" date="2019" name="Microorganisms">
        <title>Paenibacillus lutrae sp. nov., A Chitinolytic Species Isolated from A River Otter in Castril Natural Park, Granada, Spain.</title>
        <authorList>
            <person name="Rodriguez M."/>
            <person name="Reina J.C."/>
            <person name="Bejar V."/>
            <person name="Llamas I."/>
        </authorList>
    </citation>
    <scope>NUCLEOTIDE SEQUENCE [LARGE SCALE GENOMIC DNA]</scope>
    <source>
        <strain evidence="3 4">N10</strain>
    </source>
</reference>
<feature type="domain" description="ATP-grasp" evidence="2">
    <location>
        <begin position="108"/>
        <end position="345"/>
    </location>
</feature>
<keyword evidence="1" id="KW-0547">Nucleotide-binding</keyword>
<name>A0A7X3FJW3_9BACL</name>
<accession>A0A7X3FJW3</accession>
<dbReference type="PROSITE" id="PS50975">
    <property type="entry name" value="ATP_GRASP"/>
    <property type="match status" value="1"/>
</dbReference>
<gene>
    <name evidence="3" type="ORF">EDM21_16230</name>
</gene>
<evidence type="ECO:0000313" key="4">
    <source>
        <dbReference type="Proteomes" id="UP000490800"/>
    </source>
</evidence>
<dbReference type="GO" id="GO:0005524">
    <property type="term" value="F:ATP binding"/>
    <property type="evidence" value="ECO:0007669"/>
    <property type="project" value="UniProtKB-UniRule"/>
</dbReference>
<evidence type="ECO:0000259" key="2">
    <source>
        <dbReference type="PROSITE" id="PS50975"/>
    </source>
</evidence>
<dbReference type="Pfam" id="PF14398">
    <property type="entry name" value="ATPgrasp_YheCD"/>
    <property type="match status" value="1"/>
</dbReference>
<dbReference type="AlphaFoldDB" id="A0A7X3FJW3"/>
<dbReference type="Gene3D" id="3.30.470.20">
    <property type="entry name" value="ATP-grasp fold, B domain"/>
    <property type="match status" value="1"/>
</dbReference>
<organism evidence="3 4">
    <name type="scientific">Paenibacillus lutrae</name>
    <dbReference type="NCBI Taxonomy" id="2078573"/>
    <lineage>
        <taxon>Bacteria</taxon>
        <taxon>Bacillati</taxon>
        <taxon>Bacillota</taxon>
        <taxon>Bacilli</taxon>
        <taxon>Bacillales</taxon>
        <taxon>Paenibacillaceae</taxon>
        <taxon>Paenibacillus</taxon>
    </lineage>
</organism>
<dbReference type="RefSeq" id="WP_166542052.1">
    <property type="nucleotide sequence ID" value="NZ_RHLK01000009.1"/>
</dbReference>
<dbReference type="Proteomes" id="UP000490800">
    <property type="component" value="Unassembled WGS sequence"/>
</dbReference>
<dbReference type="InterPro" id="IPR011761">
    <property type="entry name" value="ATP-grasp"/>
</dbReference>
<keyword evidence="4" id="KW-1185">Reference proteome</keyword>
<sequence length="346" mass="40961">MEKRPLIGILVEKRSSRKRILEFYQRYHHLKLKLYAFTPEDIVWEEQQIIGFSFTKGKWKQNSFPFPHAVYNRCFNKDRLLTIQRLERTIGRNKCFNSINSFNKWDFYHLLKQSNINPYVPDSFLYHEVNISKLLEQYKLLYIKPLYGSKGESVYRLERMEYGDIHISMHSLAPRFICRKNEDIQDKLNELLSPGKYMVQQGIRTSRLGHQYFDIRVLVQKGILGEWTVSALTSRVAYDDYFNTSMCKSVCDAAEIFSKLFSTEKMDETLKTLSEVSVRAAKEAETITGSLGELSVDFVLDEQGKLWIIEMNGKPQKNIYHDLKRFKHKKLIYSRPIEYAYYLAQF</sequence>
<dbReference type="SUPFAM" id="SSF56059">
    <property type="entry name" value="Glutathione synthetase ATP-binding domain-like"/>
    <property type="match status" value="1"/>
</dbReference>
<protein>
    <recommendedName>
        <fullName evidence="2">ATP-grasp domain-containing protein</fullName>
    </recommendedName>
</protein>
<dbReference type="InterPro" id="IPR026838">
    <property type="entry name" value="YheC/D"/>
</dbReference>
<evidence type="ECO:0000313" key="3">
    <source>
        <dbReference type="EMBL" id="MVP01046.1"/>
    </source>
</evidence>